<comment type="caution">
    <text evidence="6">The sequence shown here is derived from an EMBL/GenBank/DDBJ whole genome shotgun (WGS) entry which is preliminary data.</text>
</comment>
<evidence type="ECO:0000256" key="1">
    <source>
        <dbReference type="ARBA" id="ARBA00007867"/>
    </source>
</evidence>
<evidence type="ECO:0000313" key="6">
    <source>
        <dbReference type="EMBL" id="MCY1010167.1"/>
    </source>
</evidence>
<dbReference type="PROSITE" id="PS51006">
    <property type="entry name" value="PABS_2"/>
    <property type="match status" value="1"/>
</dbReference>
<reference evidence="6" key="1">
    <citation type="submission" date="2022-11" db="EMBL/GenBank/DDBJ databases">
        <title>Minimal conservation of predation-associated metabolite biosynthetic gene clusters underscores biosynthetic potential of Myxococcota including descriptions for ten novel species: Archangium lansinium sp. nov., Myxococcus landrumus sp. nov., Nannocystis bai.</title>
        <authorList>
            <person name="Ahearne A."/>
            <person name="Stevens C."/>
            <person name="Phillips K."/>
        </authorList>
    </citation>
    <scope>NUCLEOTIDE SEQUENCE</scope>
    <source>
        <strain evidence="6">Na p29</strain>
    </source>
</reference>
<sequence length="151" mass="16311">MLAATERRFDLIAVDVPSPLTLGEAYLHTREFYALCRARLNPGGVLAIQLSGPLGAPTRTPARLVASLRAEFSEVMVADSETAERAFAYAADALPFTAEALRATAVAGERRLLVLAGPELDARIAGAIPLTLDDLDLVLRRGAERLHERYL</sequence>
<evidence type="ECO:0000256" key="2">
    <source>
        <dbReference type="ARBA" id="ARBA00022679"/>
    </source>
</evidence>
<evidence type="ECO:0000313" key="7">
    <source>
        <dbReference type="Proteomes" id="UP001150924"/>
    </source>
</evidence>
<dbReference type="RefSeq" id="WP_267773001.1">
    <property type="nucleotide sequence ID" value="NZ_JAPNKE010000002.1"/>
</dbReference>
<keyword evidence="2 4" id="KW-0808">Transferase</keyword>
<dbReference type="SUPFAM" id="SSF53335">
    <property type="entry name" value="S-adenosyl-L-methionine-dependent methyltransferases"/>
    <property type="match status" value="1"/>
</dbReference>
<dbReference type="AlphaFoldDB" id="A0A9X3IZ31"/>
<keyword evidence="7" id="KW-1185">Reference proteome</keyword>
<organism evidence="6 7">
    <name type="scientific">Nannocystis pusilla</name>
    <dbReference type="NCBI Taxonomy" id="889268"/>
    <lineage>
        <taxon>Bacteria</taxon>
        <taxon>Pseudomonadati</taxon>
        <taxon>Myxococcota</taxon>
        <taxon>Polyangia</taxon>
        <taxon>Nannocystales</taxon>
        <taxon>Nannocystaceae</taxon>
        <taxon>Nannocystis</taxon>
    </lineage>
</organism>
<evidence type="ECO:0000256" key="4">
    <source>
        <dbReference type="PROSITE-ProRule" id="PRU00354"/>
    </source>
</evidence>
<feature type="active site" description="Proton acceptor" evidence="4">
    <location>
        <position position="15"/>
    </location>
</feature>
<evidence type="ECO:0000259" key="5">
    <source>
        <dbReference type="PROSITE" id="PS51006"/>
    </source>
</evidence>
<dbReference type="GO" id="GO:0016740">
    <property type="term" value="F:transferase activity"/>
    <property type="evidence" value="ECO:0007669"/>
    <property type="project" value="UniProtKB-UniRule"/>
</dbReference>
<dbReference type="EMBL" id="JAPNKE010000002">
    <property type="protein sequence ID" value="MCY1010167.1"/>
    <property type="molecule type" value="Genomic_DNA"/>
</dbReference>
<protein>
    <recommendedName>
        <fullName evidence="5">PABS domain-containing protein</fullName>
    </recommendedName>
</protein>
<comment type="similarity">
    <text evidence="1">Belongs to the spermidine/spermine synthase family.</text>
</comment>
<feature type="domain" description="PABS" evidence="5">
    <location>
        <begin position="1"/>
        <end position="109"/>
    </location>
</feature>
<dbReference type="GO" id="GO:0006596">
    <property type="term" value="P:polyamine biosynthetic process"/>
    <property type="evidence" value="ECO:0007669"/>
    <property type="project" value="UniProtKB-UniRule"/>
</dbReference>
<dbReference type="Gene3D" id="3.40.50.150">
    <property type="entry name" value="Vaccinia Virus protein VP39"/>
    <property type="match status" value="1"/>
</dbReference>
<dbReference type="InterPro" id="IPR030374">
    <property type="entry name" value="PABS"/>
</dbReference>
<evidence type="ECO:0000256" key="3">
    <source>
        <dbReference type="ARBA" id="ARBA00023115"/>
    </source>
</evidence>
<dbReference type="InterPro" id="IPR029063">
    <property type="entry name" value="SAM-dependent_MTases_sf"/>
</dbReference>
<dbReference type="Proteomes" id="UP001150924">
    <property type="component" value="Unassembled WGS sequence"/>
</dbReference>
<keyword evidence="3 4" id="KW-0620">Polyamine biosynthesis</keyword>
<proteinExistence type="inferred from homology"/>
<gene>
    <name evidence="6" type="ORF">OV079_32295</name>
</gene>
<accession>A0A9X3IZ31</accession>
<name>A0A9X3IZ31_9BACT</name>